<evidence type="ECO:0000256" key="1">
    <source>
        <dbReference type="SAM" id="Phobius"/>
    </source>
</evidence>
<dbReference type="AlphaFoldDB" id="A0AA37BP56"/>
<gene>
    <name evidence="2" type="ORF">GCM10010126_68980</name>
</gene>
<keyword evidence="1" id="KW-0812">Transmembrane</keyword>
<keyword evidence="1" id="KW-1133">Transmembrane helix</keyword>
<feature type="transmembrane region" description="Helical" evidence="1">
    <location>
        <begin position="103"/>
        <end position="124"/>
    </location>
</feature>
<dbReference type="Proteomes" id="UP000627984">
    <property type="component" value="Unassembled WGS sequence"/>
</dbReference>
<dbReference type="EMBL" id="BMQD01000049">
    <property type="protein sequence ID" value="GGK99587.1"/>
    <property type="molecule type" value="Genomic_DNA"/>
</dbReference>
<sequence>MNSALQSLDTSMVRILDGLMAAWVVLWLVVGVWVGQSLWELSRIGETIVSSGQAIDQSGSALQPIAELPLVGEAPGRLADQIRATGARIAVSGHELQVQMRRLSLLLGLAVALIPATTVLASYLPARLVRRRTAGSSGGSRKGE</sequence>
<reference evidence="2" key="1">
    <citation type="journal article" date="2014" name="Int. J. Syst. Evol. Microbiol.">
        <title>Complete genome sequence of Corynebacterium casei LMG S-19264T (=DSM 44701T), isolated from a smear-ripened cheese.</title>
        <authorList>
            <consortium name="US DOE Joint Genome Institute (JGI-PGF)"/>
            <person name="Walter F."/>
            <person name="Albersmeier A."/>
            <person name="Kalinowski J."/>
            <person name="Ruckert C."/>
        </authorList>
    </citation>
    <scope>NUCLEOTIDE SEQUENCE</scope>
    <source>
        <strain evidence="2">JCM 3093</strain>
    </source>
</reference>
<protein>
    <submittedName>
        <fullName evidence="2">Uncharacterized protein</fullName>
    </submittedName>
</protein>
<feature type="transmembrane region" description="Helical" evidence="1">
    <location>
        <begin position="12"/>
        <end position="34"/>
    </location>
</feature>
<dbReference type="RefSeq" id="WP_191898557.1">
    <property type="nucleotide sequence ID" value="NZ_BMQD01000049.1"/>
</dbReference>
<proteinExistence type="predicted"/>
<organism evidence="2 3">
    <name type="scientific">Planomonospora parontospora</name>
    <dbReference type="NCBI Taxonomy" id="58119"/>
    <lineage>
        <taxon>Bacteria</taxon>
        <taxon>Bacillati</taxon>
        <taxon>Actinomycetota</taxon>
        <taxon>Actinomycetes</taxon>
        <taxon>Streptosporangiales</taxon>
        <taxon>Streptosporangiaceae</taxon>
        <taxon>Planomonospora</taxon>
    </lineage>
</organism>
<comment type="caution">
    <text evidence="2">The sequence shown here is derived from an EMBL/GenBank/DDBJ whole genome shotgun (WGS) entry which is preliminary data.</text>
</comment>
<evidence type="ECO:0000313" key="2">
    <source>
        <dbReference type="EMBL" id="GGK99587.1"/>
    </source>
</evidence>
<keyword evidence="1" id="KW-0472">Membrane</keyword>
<evidence type="ECO:0000313" key="3">
    <source>
        <dbReference type="Proteomes" id="UP000627984"/>
    </source>
</evidence>
<accession>A0AA37BP56</accession>
<name>A0AA37BP56_9ACTN</name>
<reference evidence="2" key="2">
    <citation type="submission" date="2022-09" db="EMBL/GenBank/DDBJ databases">
        <authorList>
            <person name="Sun Q."/>
            <person name="Ohkuma M."/>
        </authorList>
    </citation>
    <scope>NUCLEOTIDE SEQUENCE</scope>
    <source>
        <strain evidence="2">JCM 3093</strain>
    </source>
</reference>